<protein>
    <recommendedName>
        <fullName evidence="4">Hydrophobic surface binding protein A</fullName>
    </recommendedName>
</protein>
<evidence type="ECO:0000313" key="2">
    <source>
        <dbReference type="EMBL" id="PYI06446.1"/>
    </source>
</evidence>
<reference evidence="2 3" key="1">
    <citation type="submission" date="2018-02" db="EMBL/GenBank/DDBJ databases">
        <title>The genomes of Aspergillus section Nigri reveals drivers in fungal speciation.</title>
        <authorList>
            <consortium name="DOE Joint Genome Institute"/>
            <person name="Vesth T.C."/>
            <person name="Nybo J."/>
            <person name="Theobald S."/>
            <person name="Brandl J."/>
            <person name="Frisvad J.C."/>
            <person name="Nielsen K.F."/>
            <person name="Lyhne E.K."/>
            <person name="Kogle M.E."/>
            <person name="Kuo A."/>
            <person name="Riley R."/>
            <person name="Clum A."/>
            <person name="Nolan M."/>
            <person name="Lipzen A."/>
            <person name="Salamov A."/>
            <person name="Henrissat B."/>
            <person name="Wiebenga A."/>
            <person name="De vries R.P."/>
            <person name="Grigoriev I.V."/>
            <person name="Mortensen U.H."/>
            <person name="Andersen M.R."/>
            <person name="Baker S.E."/>
        </authorList>
    </citation>
    <scope>NUCLEOTIDE SEQUENCE [LARGE SCALE GENOMIC DNA]</scope>
    <source>
        <strain evidence="2 3">CBS 121057</strain>
    </source>
</reference>
<dbReference type="EMBL" id="KZ826349">
    <property type="protein sequence ID" value="PYI06446.1"/>
    <property type="molecule type" value="Genomic_DNA"/>
</dbReference>
<feature type="signal peptide" evidence="1">
    <location>
        <begin position="1"/>
        <end position="18"/>
    </location>
</feature>
<dbReference type="Gene3D" id="1.20.1280.140">
    <property type="match status" value="1"/>
</dbReference>
<dbReference type="STRING" id="1448318.A0A319E8N4"/>
<dbReference type="PANTHER" id="PTHR38123:SF1">
    <property type="entry name" value="HYDROPHOBIC SURFACE BINDING PROTEIN"/>
    <property type="match status" value="1"/>
</dbReference>
<name>A0A319E8N4_ASPSB</name>
<feature type="chain" id="PRO_5016396907" description="Hydrophobic surface binding protein A" evidence="1">
    <location>
        <begin position="19"/>
        <end position="175"/>
    </location>
</feature>
<dbReference type="InterPro" id="IPR021054">
    <property type="entry name" value="Cell_wall_mannoprotein_1"/>
</dbReference>
<keyword evidence="1" id="KW-0732">Signal</keyword>
<dbReference type="Pfam" id="PF12296">
    <property type="entry name" value="HsbA"/>
    <property type="match status" value="1"/>
</dbReference>
<evidence type="ECO:0000313" key="3">
    <source>
        <dbReference type="Proteomes" id="UP000248423"/>
    </source>
</evidence>
<organism evidence="2 3">
    <name type="scientific">Aspergillus sclerotiicarbonarius (strain CBS 121057 / IBT 28362)</name>
    <dbReference type="NCBI Taxonomy" id="1448318"/>
    <lineage>
        <taxon>Eukaryota</taxon>
        <taxon>Fungi</taxon>
        <taxon>Dikarya</taxon>
        <taxon>Ascomycota</taxon>
        <taxon>Pezizomycotina</taxon>
        <taxon>Eurotiomycetes</taxon>
        <taxon>Eurotiomycetidae</taxon>
        <taxon>Eurotiales</taxon>
        <taxon>Aspergillaceae</taxon>
        <taxon>Aspergillus</taxon>
        <taxon>Aspergillus subgen. Circumdati</taxon>
    </lineage>
</organism>
<sequence>MLTKSLLTALLAVSLATASLITKRDASTVLSDLETVLSDVETLESVVSSWDGSLLTAVSILSDYNDLKSALDTAITDTEATSTLSDSDSSSITSEVQTLGASIVATLDTIIDKESVAASAGVTSTLLSSIETLETNTDTLGADLEAIATSTDSETIASVLSEVDAAFSSAVAAYS</sequence>
<dbReference type="AlphaFoldDB" id="A0A319E8N4"/>
<dbReference type="Proteomes" id="UP000248423">
    <property type="component" value="Unassembled WGS sequence"/>
</dbReference>
<dbReference type="GO" id="GO:0005576">
    <property type="term" value="C:extracellular region"/>
    <property type="evidence" value="ECO:0007669"/>
    <property type="project" value="TreeGrafter"/>
</dbReference>
<evidence type="ECO:0008006" key="4">
    <source>
        <dbReference type="Google" id="ProtNLM"/>
    </source>
</evidence>
<gene>
    <name evidence="2" type="ORF">BO78DRAFT_368804</name>
</gene>
<proteinExistence type="predicted"/>
<dbReference type="VEuPathDB" id="FungiDB:BO78DRAFT_368804"/>
<keyword evidence="3" id="KW-1185">Reference proteome</keyword>
<evidence type="ECO:0000256" key="1">
    <source>
        <dbReference type="SAM" id="SignalP"/>
    </source>
</evidence>
<dbReference type="PANTHER" id="PTHR38123">
    <property type="entry name" value="CELL WALL SERINE-THREONINE-RICH GALACTOMANNOPROTEIN MP1 (AFU_ORTHOLOGUE AFUA_4G03240)"/>
    <property type="match status" value="1"/>
</dbReference>
<accession>A0A319E8N4</accession>
<dbReference type="OrthoDB" id="3485059at2759"/>